<evidence type="ECO:0000259" key="2">
    <source>
        <dbReference type="SMART" id="SM00703"/>
    </source>
</evidence>
<dbReference type="Pfam" id="PF20146">
    <property type="entry name" value="NRF"/>
    <property type="match status" value="1"/>
</dbReference>
<dbReference type="InterPro" id="IPR052728">
    <property type="entry name" value="O2_lipid_transport_reg"/>
</dbReference>
<protein>
    <recommendedName>
        <fullName evidence="2">Nose resistant-to-fluoxetine protein N-terminal domain-containing protein</fullName>
    </recommendedName>
</protein>
<keyword evidence="4" id="KW-1185">Reference proteome</keyword>
<dbReference type="AlphaFoldDB" id="T1KK01"/>
<feature type="transmembrane region" description="Helical" evidence="1">
    <location>
        <begin position="298"/>
        <end position="315"/>
    </location>
</feature>
<feature type="transmembrane region" description="Helical" evidence="1">
    <location>
        <begin position="595"/>
        <end position="618"/>
    </location>
</feature>
<feature type="transmembrane region" description="Helical" evidence="1">
    <location>
        <begin position="487"/>
        <end position="506"/>
    </location>
</feature>
<feature type="transmembrane region" description="Helical" evidence="1">
    <location>
        <begin position="638"/>
        <end position="656"/>
    </location>
</feature>
<name>T1KK01_TETUR</name>
<sequence length="728" mass="83020">MIISAPADFDGKITFRLTEPHFYGVSATNPNSDYLQSWSKFENFTSSLVTNIATDLDYHLKNVLNHSNVSQECSNSLLKWVNNLKSTDPTAVKQFDSWGRIPSGLMSGGWIDHGGFHECLSLDNSQYCLLMAHLPLMNEHQIEGFDRPYNPAYFNFSTRLFQSVANYVHFFRYMNITSALCLPKGCSPTELTTLANETANNYLNTGLIVNVDLCQNRYEHVPVTWGQIISLAIIVSVIIITLIGTNWSTPGTFMYHFNFTNNCRKLFAPVISSNNNNNEIKKTYCLGTTLTYLNGLKAITMFFMIFVHLAITILHTNLKTSFTMYDLTRGPSIHIFFIGDYMTDTFLLITGFESTWTLLSRTYNQQSRSSAASAFRLFPYLILRWFRFVPSIIWTIVVSILVFSRHSQNLIGGPLWGHQRAAGSISKSCEDNWFYHVLFIAHFFDSADDFGYCLLPDWYLESDYLYHLALIPVIYACLRGKPRLSVYYALFMIIFGSITTCLIIELHGTHHTWLTTTFPNRAFFKYAAAIHGKPWSHLSSYFMGVLAAFFVNKIKPQFKQVTSTIIWISWFILWCILFSYDLAINKRSEPIGFGISLMFAGTAKIIWSLILIWFICCLHHGLISPKIDSFLSSYPLTVLSRISLSVLLVNLMIMTIRNATYQTTTHINWGEQTFSVGIPIYVTIYAVAFLFSILIEAPTRNIIKSMIDLDKNSSESKSSNHSEMNSPK</sequence>
<evidence type="ECO:0000256" key="1">
    <source>
        <dbReference type="SAM" id="Phobius"/>
    </source>
</evidence>
<dbReference type="SMART" id="SM00703">
    <property type="entry name" value="NRF"/>
    <property type="match status" value="1"/>
</dbReference>
<keyword evidence="1" id="KW-0472">Membrane</keyword>
<dbReference type="PANTHER" id="PTHR11161:SF0">
    <property type="entry name" value="O-ACYLTRANSFERASE LIKE PROTEIN"/>
    <property type="match status" value="1"/>
</dbReference>
<feature type="domain" description="Nose resistant-to-fluoxetine protein N-terminal" evidence="2">
    <location>
        <begin position="70"/>
        <end position="216"/>
    </location>
</feature>
<organism evidence="3 4">
    <name type="scientific">Tetranychus urticae</name>
    <name type="common">Two-spotted spider mite</name>
    <dbReference type="NCBI Taxonomy" id="32264"/>
    <lineage>
        <taxon>Eukaryota</taxon>
        <taxon>Metazoa</taxon>
        <taxon>Ecdysozoa</taxon>
        <taxon>Arthropoda</taxon>
        <taxon>Chelicerata</taxon>
        <taxon>Arachnida</taxon>
        <taxon>Acari</taxon>
        <taxon>Acariformes</taxon>
        <taxon>Trombidiformes</taxon>
        <taxon>Prostigmata</taxon>
        <taxon>Eleutherengona</taxon>
        <taxon>Raphignathae</taxon>
        <taxon>Tetranychoidea</taxon>
        <taxon>Tetranychidae</taxon>
        <taxon>Tetranychus</taxon>
    </lineage>
</organism>
<evidence type="ECO:0000313" key="4">
    <source>
        <dbReference type="Proteomes" id="UP000015104"/>
    </source>
</evidence>
<dbReference type="InterPro" id="IPR006621">
    <property type="entry name" value="Nose-resist-to-fluoxetine_N"/>
</dbReference>
<dbReference type="EMBL" id="CAEY01000170">
    <property type="status" value="NOT_ANNOTATED_CDS"/>
    <property type="molecule type" value="Genomic_DNA"/>
</dbReference>
<feature type="transmembrane region" description="Helical" evidence="1">
    <location>
        <begin position="224"/>
        <end position="244"/>
    </location>
</feature>
<dbReference type="eggNOG" id="KOG3700">
    <property type="taxonomic scope" value="Eukaryota"/>
</dbReference>
<keyword evidence="1" id="KW-0812">Transmembrane</keyword>
<feature type="transmembrane region" description="Helical" evidence="1">
    <location>
        <begin position="564"/>
        <end position="583"/>
    </location>
</feature>
<proteinExistence type="predicted"/>
<feature type="transmembrane region" description="Helical" evidence="1">
    <location>
        <begin position="676"/>
        <end position="695"/>
    </location>
</feature>
<dbReference type="Proteomes" id="UP000015104">
    <property type="component" value="Unassembled WGS sequence"/>
</dbReference>
<accession>T1KK01</accession>
<reference evidence="3" key="2">
    <citation type="submission" date="2015-06" db="UniProtKB">
        <authorList>
            <consortium name="EnsemblMetazoa"/>
        </authorList>
    </citation>
    <scope>IDENTIFICATION</scope>
</reference>
<evidence type="ECO:0000313" key="3">
    <source>
        <dbReference type="EnsemblMetazoa" id="tetur13g01880.1"/>
    </source>
</evidence>
<dbReference type="PANTHER" id="PTHR11161">
    <property type="entry name" value="O-ACYLTRANSFERASE"/>
    <property type="match status" value="1"/>
</dbReference>
<reference evidence="4" key="1">
    <citation type="submission" date="2011-08" db="EMBL/GenBank/DDBJ databases">
        <authorList>
            <person name="Rombauts S."/>
        </authorList>
    </citation>
    <scope>NUCLEOTIDE SEQUENCE</scope>
    <source>
        <strain evidence="4">London</strain>
    </source>
</reference>
<dbReference type="EnsemblMetazoa" id="tetur13g01880.1">
    <property type="protein sequence ID" value="tetur13g01880.1"/>
    <property type="gene ID" value="tetur13g01880"/>
</dbReference>
<feature type="transmembrane region" description="Helical" evidence="1">
    <location>
        <begin position="380"/>
        <end position="403"/>
    </location>
</feature>
<dbReference type="HOGENOM" id="CLU_007874_4_0_1"/>
<keyword evidence="1" id="KW-1133">Transmembrane helix</keyword>